<reference evidence="1 2" key="1">
    <citation type="journal article" date="2024" name="BMC Genomics">
        <title>De novo assembly and annotation of Popillia japonica's genome with initial clues to its potential as an invasive pest.</title>
        <authorList>
            <person name="Cucini C."/>
            <person name="Boschi S."/>
            <person name="Funari R."/>
            <person name="Cardaioli E."/>
            <person name="Iannotti N."/>
            <person name="Marturano G."/>
            <person name="Paoli F."/>
            <person name="Bruttini M."/>
            <person name="Carapelli A."/>
            <person name="Frati F."/>
            <person name="Nardi F."/>
        </authorList>
    </citation>
    <scope>NUCLEOTIDE SEQUENCE [LARGE SCALE GENOMIC DNA]</scope>
    <source>
        <strain evidence="1">DMR45628</strain>
    </source>
</reference>
<accession>A0AAW1KK90</accession>
<proteinExistence type="predicted"/>
<comment type="caution">
    <text evidence="1">The sequence shown here is derived from an EMBL/GenBank/DDBJ whole genome shotgun (WGS) entry which is preliminary data.</text>
</comment>
<evidence type="ECO:0000313" key="1">
    <source>
        <dbReference type="EMBL" id="KAK9719482.1"/>
    </source>
</evidence>
<gene>
    <name evidence="1" type="ORF">QE152_g22635</name>
</gene>
<keyword evidence="2" id="KW-1185">Reference proteome</keyword>
<dbReference type="AlphaFoldDB" id="A0AAW1KK90"/>
<dbReference type="Proteomes" id="UP001458880">
    <property type="component" value="Unassembled WGS sequence"/>
</dbReference>
<organism evidence="1 2">
    <name type="scientific">Popillia japonica</name>
    <name type="common">Japanese beetle</name>
    <dbReference type="NCBI Taxonomy" id="7064"/>
    <lineage>
        <taxon>Eukaryota</taxon>
        <taxon>Metazoa</taxon>
        <taxon>Ecdysozoa</taxon>
        <taxon>Arthropoda</taxon>
        <taxon>Hexapoda</taxon>
        <taxon>Insecta</taxon>
        <taxon>Pterygota</taxon>
        <taxon>Neoptera</taxon>
        <taxon>Endopterygota</taxon>
        <taxon>Coleoptera</taxon>
        <taxon>Polyphaga</taxon>
        <taxon>Scarabaeiformia</taxon>
        <taxon>Scarabaeidae</taxon>
        <taxon>Rutelinae</taxon>
        <taxon>Popillia</taxon>
    </lineage>
</organism>
<sequence>MEAKYINKEIRNFYKDVKSIRKEYQHLPPYIKSKDGKLIGSEEMILERWKEHFEESLKEGTEKQAAEELTMVEEENPMTEPSVEEIEAIIQHLKNYKSPGENSIAAENLKYGGVYLQKRITTLIKEIWKTESMPGNWRKAIILPIHKKQ</sequence>
<name>A0AAW1KK90_POPJA</name>
<dbReference type="EMBL" id="JASPKY010000219">
    <property type="protein sequence ID" value="KAK9719482.1"/>
    <property type="molecule type" value="Genomic_DNA"/>
</dbReference>
<protein>
    <submittedName>
        <fullName evidence="1">Uncharacterized protein</fullName>
    </submittedName>
</protein>
<evidence type="ECO:0000313" key="2">
    <source>
        <dbReference type="Proteomes" id="UP001458880"/>
    </source>
</evidence>